<evidence type="ECO:0000256" key="1">
    <source>
        <dbReference type="SAM" id="MobiDB-lite"/>
    </source>
</evidence>
<feature type="compositionally biased region" description="Low complexity" evidence="1">
    <location>
        <begin position="1"/>
        <end position="26"/>
    </location>
</feature>
<name>A0A2Z5X6X3_9ACTN</name>
<dbReference type="EMBL" id="LC177364">
    <property type="protein sequence ID" value="BBC27532.1"/>
    <property type="molecule type" value="Genomic_DNA"/>
</dbReference>
<evidence type="ECO:0000313" key="2">
    <source>
        <dbReference type="EMBL" id="BBC27532.1"/>
    </source>
</evidence>
<accession>A0A2Z5X6X3</accession>
<dbReference type="InterPro" id="IPR001544">
    <property type="entry name" value="Aminotrans_IV"/>
</dbReference>
<feature type="region of interest" description="Disordered" evidence="1">
    <location>
        <begin position="1"/>
        <end position="34"/>
    </location>
</feature>
<dbReference type="InterPro" id="IPR043132">
    <property type="entry name" value="BCAT-like_C"/>
</dbReference>
<dbReference type="Gene3D" id="3.20.10.10">
    <property type="entry name" value="D-amino Acid Aminotransferase, subunit A, domain 2"/>
    <property type="match status" value="1"/>
</dbReference>
<dbReference type="Pfam" id="PF01063">
    <property type="entry name" value="Aminotran_4"/>
    <property type="match status" value="1"/>
</dbReference>
<proteinExistence type="predicted"/>
<sequence>MNTTTTDGTTDGTTDAAMGTTAGTTAEARDGTTDATTGAMAEARDAATDAATDAETVQGVRRWWDADGGWSTADSTGTVLVIDSWLVDEGRVRGLDRHAARFAAACDRFRGPGAERTDRFLRAVAEASPARGRWFPRVELVETGSGTRLRMWPRPAPPRTATVRLWTAPGPDRRRLPAVKGVDLDHLASLRAAATGAGADEALLVSAEGHVVEGATTSVVWWRGDTLCGPPPGPGLLPGITRALLGELAAAAGHQVVTERATPQDLADLPVWTLNALHGIRPVTEGLGRFRGADTAATELWQSRLTALAVPADAAPLPPAYPRRRFPDDRGT</sequence>
<gene>
    <name evidence="2" type="primary">bezI</name>
</gene>
<dbReference type="SUPFAM" id="SSF56752">
    <property type="entry name" value="D-aminoacid aminotransferase-like PLP-dependent enzymes"/>
    <property type="match status" value="1"/>
</dbReference>
<organism evidence="2">
    <name type="scientific">Streptomyces sp. RI18</name>
    <dbReference type="NCBI Taxonomy" id="1894972"/>
    <lineage>
        <taxon>Bacteria</taxon>
        <taxon>Bacillati</taxon>
        <taxon>Actinomycetota</taxon>
        <taxon>Actinomycetes</taxon>
        <taxon>Kitasatosporales</taxon>
        <taxon>Streptomycetaceae</taxon>
        <taxon>Streptomyces</taxon>
    </lineage>
</organism>
<reference evidence="2" key="1">
    <citation type="submission" date="2016-08" db="EMBL/GenBank/DDBJ databases">
        <title>Unprecedented Cyclization Mechanisms in the Biosynthesis of Bezastatin Derivatives.</title>
        <authorList>
            <person name="Katsuyama Y."/>
            <person name="Tsutsumi H."/>
            <person name="Hayashi T."/>
            <person name="Izumikawa M."/>
            <person name="Takagi M."/>
            <person name="Satoh N."/>
            <person name="Shin-ya K."/>
            <person name="Ohnishi Y."/>
        </authorList>
    </citation>
    <scope>NUCLEOTIDE SEQUENCE</scope>
    <source>
        <strain evidence="2">RI18</strain>
    </source>
</reference>
<dbReference type="GO" id="GO:0003824">
    <property type="term" value="F:catalytic activity"/>
    <property type="evidence" value="ECO:0007669"/>
    <property type="project" value="InterPro"/>
</dbReference>
<dbReference type="InterPro" id="IPR036038">
    <property type="entry name" value="Aminotransferase-like"/>
</dbReference>
<dbReference type="AlphaFoldDB" id="A0A2Z5X6X3"/>
<protein>
    <submittedName>
        <fullName evidence="2">PABA synthase</fullName>
    </submittedName>
</protein>